<proteinExistence type="predicted"/>
<dbReference type="Gene3D" id="3.40.630.30">
    <property type="match status" value="1"/>
</dbReference>
<sequence length="265" mass="30531">MKIKNLENIRPVPADWKRPAGPPHVWQQLEVDEQLNDGTTERVRIIIQDIPEDRYDEVVEYMSNFFLSELNIFVSLKIKEYKDAIEDYRKLIKHFLNENISIGAFKLGSDDSLRELVAVNVLFVETKEANKSLENIVTNFKSRSLKKYCNFKNNILENVDIYRTYGVDKYICSAGLRVSPAFRGQKLGVRLLEIRNDIGRKHEIAITSTVFTGVQAQKQAKRSGFETNLSLNYVEILDDDGRPMFPDIDLRSQGAVLKIMSKKLL</sequence>
<accession>A0A232F0Y8</accession>
<dbReference type="Proteomes" id="UP000215335">
    <property type="component" value="Unassembled WGS sequence"/>
</dbReference>
<dbReference type="OrthoDB" id="8113373at2759"/>
<dbReference type="PANTHER" id="PTHR20905">
    <property type="entry name" value="N-ACETYLTRANSFERASE-RELATED"/>
    <property type="match status" value="1"/>
</dbReference>
<gene>
    <name evidence="1" type="ORF">TSAR_001323</name>
</gene>
<dbReference type="AlphaFoldDB" id="A0A232F0Y8"/>
<organism evidence="1 2">
    <name type="scientific">Trichomalopsis sarcophagae</name>
    <dbReference type="NCBI Taxonomy" id="543379"/>
    <lineage>
        <taxon>Eukaryota</taxon>
        <taxon>Metazoa</taxon>
        <taxon>Ecdysozoa</taxon>
        <taxon>Arthropoda</taxon>
        <taxon>Hexapoda</taxon>
        <taxon>Insecta</taxon>
        <taxon>Pterygota</taxon>
        <taxon>Neoptera</taxon>
        <taxon>Endopterygota</taxon>
        <taxon>Hymenoptera</taxon>
        <taxon>Apocrita</taxon>
        <taxon>Proctotrupomorpha</taxon>
        <taxon>Chalcidoidea</taxon>
        <taxon>Pteromalidae</taxon>
        <taxon>Pteromalinae</taxon>
        <taxon>Trichomalopsis</taxon>
    </lineage>
</organism>
<dbReference type="EMBL" id="NNAY01001365">
    <property type="protein sequence ID" value="OXU24229.1"/>
    <property type="molecule type" value="Genomic_DNA"/>
</dbReference>
<dbReference type="PANTHER" id="PTHR20905:SF32">
    <property type="entry name" value="ARYLALKYLAMINE N-ACETYLTRANSFERASE-LIKE 7, ISOFORM A"/>
    <property type="match status" value="1"/>
</dbReference>
<evidence type="ECO:0000313" key="2">
    <source>
        <dbReference type="Proteomes" id="UP000215335"/>
    </source>
</evidence>
<dbReference type="GO" id="GO:0008080">
    <property type="term" value="F:N-acetyltransferase activity"/>
    <property type="evidence" value="ECO:0007669"/>
    <property type="project" value="TreeGrafter"/>
</dbReference>
<evidence type="ECO:0000313" key="1">
    <source>
        <dbReference type="EMBL" id="OXU24229.1"/>
    </source>
</evidence>
<keyword evidence="2" id="KW-1185">Reference proteome</keyword>
<protein>
    <recommendedName>
        <fullName evidence="3">N-acetyltransferase domain-containing protein</fullName>
    </recommendedName>
</protein>
<evidence type="ECO:0008006" key="3">
    <source>
        <dbReference type="Google" id="ProtNLM"/>
    </source>
</evidence>
<name>A0A232F0Y8_9HYME</name>
<reference evidence="1 2" key="1">
    <citation type="journal article" date="2017" name="Curr. Biol.">
        <title>The Evolution of Venom by Co-option of Single-Copy Genes.</title>
        <authorList>
            <person name="Martinson E.O."/>
            <person name="Mrinalini"/>
            <person name="Kelkar Y.D."/>
            <person name="Chang C.H."/>
            <person name="Werren J.H."/>
        </authorList>
    </citation>
    <scope>NUCLEOTIDE SEQUENCE [LARGE SCALE GENOMIC DNA]</scope>
    <source>
        <strain evidence="1 2">Alberta</strain>
        <tissue evidence="1">Whole body</tissue>
    </source>
</reference>
<comment type="caution">
    <text evidence="1">The sequence shown here is derived from an EMBL/GenBank/DDBJ whole genome shotgun (WGS) entry which is preliminary data.</text>
</comment>